<evidence type="ECO:0000259" key="1">
    <source>
        <dbReference type="Pfam" id="PF20530"/>
    </source>
</evidence>
<accession>A0ABU2RB01</accession>
<organism evidence="2 3">
    <name type="scientific">Streptomyces evansiae</name>
    <dbReference type="NCBI Taxonomy" id="3075535"/>
    <lineage>
        <taxon>Bacteria</taxon>
        <taxon>Bacillati</taxon>
        <taxon>Actinomycetota</taxon>
        <taxon>Actinomycetes</taxon>
        <taxon>Kitasatosporales</taxon>
        <taxon>Streptomycetaceae</taxon>
        <taxon>Streptomyces</taxon>
    </lineage>
</organism>
<reference evidence="3" key="1">
    <citation type="submission" date="2023-07" db="EMBL/GenBank/DDBJ databases">
        <title>30 novel species of actinomycetes from the DSMZ collection.</title>
        <authorList>
            <person name="Nouioui I."/>
        </authorList>
    </citation>
    <scope>NUCLEOTIDE SEQUENCE [LARGE SCALE GENOMIC DNA]</scope>
    <source>
        <strain evidence="3">DSM 41979</strain>
    </source>
</reference>
<evidence type="ECO:0000313" key="3">
    <source>
        <dbReference type="Proteomes" id="UP001183610"/>
    </source>
</evidence>
<feature type="domain" description="DUF6745" evidence="1">
    <location>
        <begin position="1"/>
        <end position="130"/>
    </location>
</feature>
<dbReference type="RefSeq" id="WP_394813192.1">
    <property type="nucleotide sequence ID" value="NZ_JAVRET010000268.1"/>
</dbReference>
<dbReference type="Pfam" id="PF20530">
    <property type="entry name" value="DUF6745"/>
    <property type="match status" value="1"/>
</dbReference>
<gene>
    <name evidence="2" type="ORF">RM698_33180</name>
</gene>
<comment type="caution">
    <text evidence="2">The sequence shown here is derived from an EMBL/GenBank/DDBJ whole genome shotgun (WGS) entry which is preliminary data.</text>
</comment>
<sequence>LTGLAEVARNAGWWWPYENAVVISERPQVLHRDEAGRLDHGEGPALAYGDGFALYAWRGMPVPAAFLEELASLTPHRIREEENAELRRVMLEYYGYDRYLTESRAQPVHRDETGILWRIALDGDEDVVMV</sequence>
<name>A0ABU2RB01_9ACTN</name>
<dbReference type="Proteomes" id="UP001183610">
    <property type="component" value="Unassembled WGS sequence"/>
</dbReference>
<protein>
    <recommendedName>
        <fullName evidence="1">DUF6745 domain-containing protein</fullName>
    </recommendedName>
</protein>
<evidence type="ECO:0000313" key="2">
    <source>
        <dbReference type="EMBL" id="MDT0413852.1"/>
    </source>
</evidence>
<dbReference type="InterPro" id="IPR046633">
    <property type="entry name" value="DUF6745"/>
</dbReference>
<feature type="non-terminal residue" evidence="2">
    <location>
        <position position="1"/>
    </location>
</feature>
<proteinExistence type="predicted"/>
<keyword evidence="3" id="KW-1185">Reference proteome</keyword>
<dbReference type="EMBL" id="JAVRET010000268">
    <property type="protein sequence ID" value="MDT0413852.1"/>
    <property type="molecule type" value="Genomic_DNA"/>
</dbReference>
<feature type="non-terminal residue" evidence="2">
    <location>
        <position position="130"/>
    </location>
</feature>